<dbReference type="EC" id="2.3.-.-" evidence="5"/>
<reference evidence="6" key="1">
    <citation type="journal article" date="2019" name="Int. J. Syst. Evol. Microbiol.">
        <title>The Global Catalogue of Microorganisms (GCM) 10K type strain sequencing project: providing services to taxonomists for standard genome sequencing and annotation.</title>
        <authorList>
            <consortium name="The Broad Institute Genomics Platform"/>
            <consortium name="The Broad Institute Genome Sequencing Center for Infectious Disease"/>
            <person name="Wu L."/>
            <person name="Ma J."/>
        </authorList>
    </citation>
    <scope>NUCLEOTIDE SEQUENCE [LARGE SCALE GENOMIC DNA]</scope>
    <source>
        <strain evidence="6">CGMCC 4.7289</strain>
    </source>
</reference>
<dbReference type="SUPFAM" id="SSF55729">
    <property type="entry name" value="Acyl-CoA N-acyltransferases (Nat)"/>
    <property type="match status" value="1"/>
</dbReference>
<dbReference type="EMBL" id="JBHSAY010000028">
    <property type="protein sequence ID" value="MFC4135970.1"/>
    <property type="molecule type" value="Genomic_DNA"/>
</dbReference>
<evidence type="ECO:0000259" key="4">
    <source>
        <dbReference type="PROSITE" id="PS51186"/>
    </source>
</evidence>
<keyword evidence="2 5" id="KW-0012">Acyltransferase</keyword>
<gene>
    <name evidence="5" type="ORF">ACFOZ4_35650</name>
</gene>
<accession>A0ABV8LYU9</accession>
<dbReference type="PANTHER" id="PTHR43792:SF8">
    <property type="entry name" value="[RIBOSOMAL PROTEIN US5]-ALANINE N-ACETYLTRANSFERASE"/>
    <property type="match status" value="1"/>
</dbReference>
<name>A0ABV8LYU9_9ACTN</name>
<dbReference type="PANTHER" id="PTHR43792">
    <property type="entry name" value="GNAT FAMILY, PUTATIVE (AFU_ORTHOLOGUE AFUA_3G00765)-RELATED-RELATED"/>
    <property type="match status" value="1"/>
</dbReference>
<dbReference type="Pfam" id="PF13302">
    <property type="entry name" value="Acetyltransf_3"/>
    <property type="match status" value="1"/>
</dbReference>
<dbReference type="Gene3D" id="3.40.630.30">
    <property type="match status" value="1"/>
</dbReference>
<evidence type="ECO:0000256" key="1">
    <source>
        <dbReference type="ARBA" id="ARBA00022679"/>
    </source>
</evidence>
<proteinExistence type="inferred from homology"/>
<comment type="caution">
    <text evidence="5">The sequence shown here is derived from an EMBL/GenBank/DDBJ whole genome shotgun (WGS) entry which is preliminary data.</text>
</comment>
<dbReference type="InterPro" id="IPR051531">
    <property type="entry name" value="N-acetyltransferase"/>
</dbReference>
<dbReference type="InterPro" id="IPR000182">
    <property type="entry name" value="GNAT_dom"/>
</dbReference>
<feature type="domain" description="N-acetyltransferase" evidence="4">
    <location>
        <begin position="2"/>
        <end position="179"/>
    </location>
</feature>
<dbReference type="GO" id="GO:0016746">
    <property type="term" value="F:acyltransferase activity"/>
    <property type="evidence" value="ECO:0007669"/>
    <property type="project" value="UniProtKB-KW"/>
</dbReference>
<comment type="similarity">
    <text evidence="3">Belongs to the acetyltransferase family. RimJ subfamily.</text>
</comment>
<dbReference type="PROSITE" id="PS51186">
    <property type="entry name" value="GNAT"/>
    <property type="match status" value="1"/>
</dbReference>
<evidence type="ECO:0000313" key="5">
    <source>
        <dbReference type="EMBL" id="MFC4135970.1"/>
    </source>
</evidence>
<protein>
    <submittedName>
        <fullName evidence="5">GNAT family N-acetyltransferase</fullName>
        <ecNumber evidence="5">2.3.-.-</ecNumber>
    </submittedName>
</protein>
<dbReference type="Proteomes" id="UP001595816">
    <property type="component" value="Unassembled WGS sequence"/>
</dbReference>
<keyword evidence="1 5" id="KW-0808">Transferase</keyword>
<dbReference type="RefSeq" id="WP_253762553.1">
    <property type="nucleotide sequence ID" value="NZ_JAMZDZ010000001.1"/>
</dbReference>
<sequence>MIQIRPAVIADAAELSRLYTENREFLRPWEPVRDETFFTKDGQEARLAIGEAARAAGIENRCVIVAPSGEVDAGGPSEIVGMISLTAIERGPVQGAHLGYWVAQSANGRGVGSAAVAAVLDLAFGELGLHRLEAGTLLHNAGSQKVLLRNGFEEIGVARRYIRIAGQWQDHLLFQRLAHDDES</sequence>
<evidence type="ECO:0000313" key="6">
    <source>
        <dbReference type="Proteomes" id="UP001595816"/>
    </source>
</evidence>
<organism evidence="5 6">
    <name type="scientific">Hamadaea flava</name>
    <dbReference type="NCBI Taxonomy" id="1742688"/>
    <lineage>
        <taxon>Bacteria</taxon>
        <taxon>Bacillati</taxon>
        <taxon>Actinomycetota</taxon>
        <taxon>Actinomycetes</taxon>
        <taxon>Micromonosporales</taxon>
        <taxon>Micromonosporaceae</taxon>
        <taxon>Hamadaea</taxon>
    </lineage>
</organism>
<evidence type="ECO:0000256" key="2">
    <source>
        <dbReference type="ARBA" id="ARBA00023315"/>
    </source>
</evidence>
<dbReference type="InterPro" id="IPR016181">
    <property type="entry name" value="Acyl_CoA_acyltransferase"/>
</dbReference>
<evidence type="ECO:0000256" key="3">
    <source>
        <dbReference type="ARBA" id="ARBA00038502"/>
    </source>
</evidence>
<keyword evidence="6" id="KW-1185">Reference proteome</keyword>